<comment type="subcellular location">
    <subcellularLocation>
        <location evidence="1">Membrane</location>
        <topology evidence="1">Multi-pass membrane protein</topology>
    </subcellularLocation>
</comment>
<feature type="transmembrane region" description="Helical" evidence="5">
    <location>
        <begin position="283"/>
        <end position="311"/>
    </location>
</feature>
<evidence type="ECO:0000256" key="3">
    <source>
        <dbReference type="ARBA" id="ARBA00022989"/>
    </source>
</evidence>
<feature type="domain" description="O-antigen ligase-related" evidence="6">
    <location>
        <begin position="130"/>
        <end position="259"/>
    </location>
</feature>
<sequence>MFFYMRGLIINDVANVVSYQANLIGILNLINIVLFGMFYFALHNIKLDRDLIYKTFGFIAVFQSVYIILQHFQLDQFFHNISYLSNTNPVRMCWPVGLWGNEALVSWCIALCAPYLLAYKQLRFKVGYGLCGIAILLTKCSAGIAGFILGYIFWLFFNKKRYSRLLAVTLIIVILSVGGLGYTSGKLAEYFNPTHRFQVWKKTIELGKQHGITGWGIGSYRQLFFRQAPEFQDDGHWAQAHNDYVQLFYEQGIIGVGIIVSLLWIAFLQFWRKRKGLIPMTSLVALSIIAFFGFPLHTAMGVLVIVSLVLYERDI</sequence>
<dbReference type="AlphaFoldDB" id="A0A6M3L1S2"/>
<organism evidence="7">
    <name type="scientific">viral metagenome</name>
    <dbReference type="NCBI Taxonomy" id="1070528"/>
    <lineage>
        <taxon>unclassified sequences</taxon>
        <taxon>metagenomes</taxon>
        <taxon>organismal metagenomes</taxon>
    </lineage>
</organism>
<feature type="transmembrane region" description="Helical" evidence="5">
    <location>
        <begin position="51"/>
        <end position="69"/>
    </location>
</feature>
<keyword evidence="7" id="KW-0436">Ligase</keyword>
<feature type="transmembrane region" description="Helical" evidence="5">
    <location>
        <begin position="20"/>
        <end position="42"/>
    </location>
</feature>
<dbReference type="PANTHER" id="PTHR37422">
    <property type="entry name" value="TEICHURONIC ACID BIOSYNTHESIS PROTEIN TUAE"/>
    <property type="match status" value="1"/>
</dbReference>
<evidence type="ECO:0000256" key="4">
    <source>
        <dbReference type="ARBA" id="ARBA00023136"/>
    </source>
</evidence>
<keyword evidence="3 5" id="KW-1133">Transmembrane helix</keyword>
<feature type="transmembrane region" description="Helical" evidence="5">
    <location>
        <begin position="165"/>
        <end position="183"/>
    </location>
</feature>
<reference evidence="7" key="1">
    <citation type="submission" date="2020-03" db="EMBL/GenBank/DDBJ databases">
        <title>The deep terrestrial virosphere.</title>
        <authorList>
            <person name="Holmfeldt K."/>
            <person name="Nilsson E."/>
            <person name="Simone D."/>
            <person name="Lopez-Fernandez M."/>
            <person name="Wu X."/>
            <person name="de Brujin I."/>
            <person name="Lundin D."/>
            <person name="Andersson A."/>
            <person name="Bertilsson S."/>
            <person name="Dopson M."/>
        </authorList>
    </citation>
    <scope>NUCLEOTIDE SEQUENCE</scope>
    <source>
        <strain evidence="7">MM415B02895</strain>
    </source>
</reference>
<proteinExistence type="predicted"/>
<keyword evidence="4 5" id="KW-0472">Membrane</keyword>
<gene>
    <name evidence="7" type="ORF">MM415B02895_0004</name>
</gene>
<dbReference type="Pfam" id="PF04932">
    <property type="entry name" value="Wzy_C"/>
    <property type="match status" value="1"/>
</dbReference>
<name>A0A6M3L1S2_9ZZZZ</name>
<dbReference type="GO" id="GO:0016020">
    <property type="term" value="C:membrane"/>
    <property type="evidence" value="ECO:0007669"/>
    <property type="project" value="UniProtKB-SubCell"/>
</dbReference>
<dbReference type="GO" id="GO:0016874">
    <property type="term" value="F:ligase activity"/>
    <property type="evidence" value="ECO:0007669"/>
    <property type="project" value="UniProtKB-KW"/>
</dbReference>
<evidence type="ECO:0000256" key="2">
    <source>
        <dbReference type="ARBA" id="ARBA00022692"/>
    </source>
</evidence>
<dbReference type="PANTHER" id="PTHR37422:SF13">
    <property type="entry name" value="LIPOPOLYSACCHARIDE BIOSYNTHESIS PROTEIN PA4999-RELATED"/>
    <property type="match status" value="1"/>
</dbReference>
<evidence type="ECO:0000256" key="1">
    <source>
        <dbReference type="ARBA" id="ARBA00004141"/>
    </source>
</evidence>
<evidence type="ECO:0000256" key="5">
    <source>
        <dbReference type="SAM" id="Phobius"/>
    </source>
</evidence>
<dbReference type="InterPro" id="IPR007016">
    <property type="entry name" value="O-antigen_ligase-rel_domated"/>
</dbReference>
<feature type="transmembrane region" description="Helical" evidence="5">
    <location>
        <begin position="126"/>
        <end position="153"/>
    </location>
</feature>
<feature type="transmembrane region" description="Helical" evidence="5">
    <location>
        <begin position="252"/>
        <end position="271"/>
    </location>
</feature>
<protein>
    <submittedName>
        <fullName evidence="7">Putative O-antigen ligase</fullName>
    </submittedName>
</protein>
<dbReference type="EMBL" id="MT142732">
    <property type="protein sequence ID" value="QJA87782.1"/>
    <property type="molecule type" value="Genomic_DNA"/>
</dbReference>
<dbReference type="InterPro" id="IPR051533">
    <property type="entry name" value="WaaL-like"/>
</dbReference>
<keyword evidence="2 5" id="KW-0812">Transmembrane</keyword>
<accession>A0A6M3L1S2</accession>
<evidence type="ECO:0000313" key="7">
    <source>
        <dbReference type="EMBL" id="QJA87782.1"/>
    </source>
</evidence>
<evidence type="ECO:0000259" key="6">
    <source>
        <dbReference type="Pfam" id="PF04932"/>
    </source>
</evidence>